<reference evidence="3" key="1">
    <citation type="journal article" date="2015" name="Proc. Natl. Acad. Sci. U.S.A.">
        <title>Genome sequence of the Asian Tiger mosquito, Aedes albopictus, reveals insights into its biology, genetics, and evolution.</title>
        <authorList>
            <person name="Chen X.G."/>
            <person name="Jiang X."/>
            <person name="Gu J."/>
            <person name="Xu M."/>
            <person name="Wu Y."/>
            <person name="Deng Y."/>
            <person name="Zhang C."/>
            <person name="Bonizzoni M."/>
            <person name="Dermauw W."/>
            <person name="Vontas J."/>
            <person name="Armbruster P."/>
            <person name="Huang X."/>
            <person name="Yang Y."/>
            <person name="Zhang H."/>
            <person name="He W."/>
            <person name="Peng H."/>
            <person name="Liu Y."/>
            <person name="Wu K."/>
            <person name="Chen J."/>
            <person name="Lirakis M."/>
            <person name="Topalis P."/>
            <person name="Van Leeuwen T."/>
            <person name="Hall A.B."/>
            <person name="Jiang X."/>
            <person name="Thorpe C."/>
            <person name="Mueller R.L."/>
            <person name="Sun C."/>
            <person name="Waterhouse R.M."/>
            <person name="Yan G."/>
            <person name="Tu Z.J."/>
            <person name="Fang X."/>
            <person name="James A.A."/>
        </authorList>
    </citation>
    <scope>NUCLEOTIDE SEQUENCE [LARGE SCALE GENOMIC DNA]</scope>
    <source>
        <strain evidence="3">Foshan</strain>
    </source>
</reference>
<reference evidence="2" key="2">
    <citation type="submission" date="2025-05" db="UniProtKB">
        <authorList>
            <consortium name="EnsemblMetazoa"/>
        </authorList>
    </citation>
    <scope>IDENTIFICATION</scope>
    <source>
        <strain evidence="2">Foshan</strain>
    </source>
</reference>
<dbReference type="InterPro" id="IPR001810">
    <property type="entry name" value="F-box_dom"/>
</dbReference>
<protein>
    <recommendedName>
        <fullName evidence="1">F-box domain-containing protein</fullName>
    </recommendedName>
</protein>
<keyword evidence="3" id="KW-1185">Reference proteome</keyword>
<proteinExistence type="predicted"/>
<dbReference type="SUPFAM" id="SSF81383">
    <property type="entry name" value="F-box domain"/>
    <property type="match status" value="1"/>
</dbReference>
<dbReference type="InterPro" id="IPR036047">
    <property type="entry name" value="F-box-like_dom_sf"/>
</dbReference>
<dbReference type="GeneID" id="109397722"/>
<sequence length="525" mass="61210">MADHVRAWQEGQRLHINDLPDEMIQAITKYLPIGDRKNLSMVSSLWNGHAFSDANMDYVRLRIKGSAHEHRHRPSLYRSERRYRHLVYSSRNPLNEIDFDMTMYTLMVLGSEIQSFVLLNRCTLGQLKELVDLLPNLQMLSLNVVSVGNSLVEFPAMQQLRELRMNNNTLLEAWLTSSLANSNIRKLYVNLTGRREGEDQFLNFIAQHQKQLEWFGLLAPEHLKISYNKLNLRQLHTLDLSEAQCERDEEELITFFKNLPILQVAMLHFDVTTAVLKVICNHCACLYKLRFKVDALGSECFRFLRRLIHLRDLIIDGEIRHDMIEACPPLNGVKFLSLTKNPLSFGATMGQLTRLFPRLRILKVDLTQELEMSNQFISGIGQHFSQITCLFIESEVSCNDLTTSTMTHFVEPLIFSHLRRLTNLQELTLSCVRFVARYCPPSKDNCLFVNFQKMCNGDWNEQPRENLRRLKLKNCHWVTGNTLKYVLTVFTSIQYLEVSKCRMITPEDIDEFRTVLPKCIVYYVR</sequence>
<dbReference type="RefSeq" id="XP_029714321.1">
    <property type="nucleotide sequence ID" value="XM_029858461.2"/>
</dbReference>
<feature type="domain" description="F-box" evidence="1">
    <location>
        <begin position="13"/>
        <end position="61"/>
    </location>
</feature>
<evidence type="ECO:0000313" key="2">
    <source>
        <dbReference type="EnsemblMetazoa" id="AALFPA23_008937.P12237"/>
    </source>
</evidence>
<dbReference type="Proteomes" id="UP000069940">
    <property type="component" value="Unassembled WGS sequence"/>
</dbReference>
<dbReference type="SUPFAM" id="SSF52047">
    <property type="entry name" value="RNI-like"/>
    <property type="match status" value="1"/>
</dbReference>
<accession>A0ABM1YGL2</accession>
<dbReference type="EnsemblMetazoa" id="AALFPA23_008937.R12237">
    <property type="protein sequence ID" value="AALFPA23_008937.P12237"/>
    <property type="gene ID" value="AALFPA23_008937"/>
</dbReference>
<organism evidence="2 3">
    <name type="scientific">Aedes albopictus</name>
    <name type="common">Asian tiger mosquito</name>
    <name type="synonym">Stegomyia albopicta</name>
    <dbReference type="NCBI Taxonomy" id="7160"/>
    <lineage>
        <taxon>Eukaryota</taxon>
        <taxon>Metazoa</taxon>
        <taxon>Ecdysozoa</taxon>
        <taxon>Arthropoda</taxon>
        <taxon>Hexapoda</taxon>
        <taxon>Insecta</taxon>
        <taxon>Pterygota</taxon>
        <taxon>Neoptera</taxon>
        <taxon>Endopterygota</taxon>
        <taxon>Diptera</taxon>
        <taxon>Nematocera</taxon>
        <taxon>Culicoidea</taxon>
        <taxon>Culicidae</taxon>
        <taxon>Culicinae</taxon>
        <taxon>Aedini</taxon>
        <taxon>Aedes</taxon>
        <taxon>Stegomyia</taxon>
    </lineage>
</organism>
<dbReference type="InterPro" id="IPR032675">
    <property type="entry name" value="LRR_dom_sf"/>
</dbReference>
<dbReference type="Gene3D" id="3.80.10.10">
    <property type="entry name" value="Ribonuclease Inhibitor"/>
    <property type="match status" value="1"/>
</dbReference>
<name>A0ABM1YGL2_AEDAL</name>
<dbReference type="PROSITE" id="PS50181">
    <property type="entry name" value="FBOX"/>
    <property type="match status" value="1"/>
</dbReference>
<evidence type="ECO:0000259" key="1">
    <source>
        <dbReference type="PROSITE" id="PS50181"/>
    </source>
</evidence>
<dbReference type="Pfam" id="PF00646">
    <property type="entry name" value="F-box"/>
    <property type="match status" value="1"/>
</dbReference>
<evidence type="ECO:0000313" key="3">
    <source>
        <dbReference type="Proteomes" id="UP000069940"/>
    </source>
</evidence>